<protein>
    <submittedName>
        <fullName evidence="2">Uncharacterized protein</fullName>
    </submittedName>
</protein>
<sequence>MRIEDITEEIGKEYKKNVTVTPESTEAYQASTSGLGYNTEKITEESLFQKDAVITTDSVISSMQELEDLNSITSKRAGTLSSDISEDPTTKVVPSTNEEISTISKINIPFTSVYGEQEMLSKHVFKTYIDGTTTESIQVDLVDPISTQKSLLDLLRGENADKVEHTLTDRDTRQRTSEKKMRRKSLNELAEDKREENEEEEEYKEDFEDEDMNKIKLLGEELINGKNISSHGNSVSPNYFDEDYTEEYNSSEVYSENQDDFTSYILTLPARKEDCIQGNISFRIFIGEHTVNIPDNFHVIRNASEGVCNVIISWKSDDIENFNNSVIMSFEDDQDLEIRRYRKL</sequence>
<organism evidence="2 3">
    <name type="scientific">Popillia japonica</name>
    <name type="common">Japanese beetle</name>
    <dbReference type="NCBI Taxonomy" id="7064"/>
    <lineage>
        <taxon>Eukaryota</taxon>
        <taxon>Metazoa</taxon>
        <taxon>Ecdysozoa</taxon>
        <taxon>Arthropoda</taxon>
        <taxon>Hexapoda</taxon>
        <taxon>Insecta</taxon>
        <taxon>Pterygota</taxon>
        <taxon>Neoptera</taxon>
        <taxon>Endopterygota</taxon>
        <taxon>Coleoptera</taxon>
        <taxon>Polyphaga</taxon>
        <taxon>Scarabaeiformia</taxon>
        <taxon>Scarabaeidae</taxon>
        <taxon>Rutelinae</taxon>
        <taxon>Popillia</taxon>
    </lineage>
</organism>
<feature type="compositionally biased region" description="Basic and acidic residues" evidence="1">
    <location>
        <begin position="163"/>
        <end position="179"/>
    </location>
</feature>
<evidence type="ECO:0000256" key="1">
    <source>
        <dbReference type="SAM" id="MobiDB-lite"/>
    </source>
</evidence>
<comment type="caution">
    <text evidence="2">The sequence shown here is derived from an EMBL/GenBank/DDBJ whole genome shotgun (WGS) entry which is preliminary data.</text>
</comment>
<evidence type="ECO:0000313" key="3">
    <source>
        <dbReference type="Proteomes" id="UP001458880"/>
    </source>
</evidence>
<dbReference type="EMBL" id="JASPKY010000267">
    <property type="protein sequence ID" value="KAK9712177.1"/>
    <property type="molecule type" value="Genomic_DNA"/>
</dbReference>
<dbReference type="AlphaFoldDB" id="A0AAW1K3J0"/>
<evidence type="ECO:0000313" key="2">
    <source>
        <dbReference type="EMBL" id="KAK9712177.1"/>
    </source>
</evidence>
<proteinExistence type="predicted"/>
<accession>A0AAW1K3J0</accession>
<dbReference type="Proteomes" id="UP001458880">
    <property type="component" value="Unassembled WGS sequence"/>
</dbReference>
<feature type="compositionally biased region" description="Acidic residues" evidence="1">
    <location>
        <begin position="197"/>
        <end position="208"/>
    </location>
</feature>
<feature type="region of interest" description="Disordered" evidence="1">
    <location>
        <begin position="163"/>
        <end position="208"/>
    </location>
</feature>
<name>A0AAW1K3J0_POPJA</name>
<keyword evidence="3" id="KW-1185">Reference proteome</keyword>
<reference evidence="2 3" key="1">
    <citation type="journal article" date="2024" name="BMC Genomics">
        <title>De novo assembly and annotation of Popillia japonica's genome with initial clues to its potential as an invasive pest.</title>
        <authorList>
            <person name="Cucini C."/>
            <person name="Boschi S."/>
            <person name="Funari R."/>
            <person name="Cardaioli E."/>
            <person name="Iannotti N."/>
            <person name="Marturano G."/>
            <person name="Paoli F."/>
            <person name="Bruttini M."/>
            <person name="Carapelli A."/>
            <person name="Frati F."/>
            <person name="Nardi F."/>
        </authorList>
    </citation>
    <scope>NUCLEOTIDE SEQUENCE [LARGE SCALE GENOMIC DNA]</scope>
    <source>
        <strain evidence="2">DMR45628</strain>
    </source>
</reference>
<gene>
    <name evidence="2" type="ORF">QE152_g25021</name>
</gene>